<comment type="cofactor">
    <cofactor evidence="6">
        <name>Zn(2+)</name>
        <dbReference type="ChEBI" id="CHEBI:29105"/>
    </cofactor>
    <text evidence="6">Binds 2 Zn(2+) ions per subunit.</text>
</comment>
<dbReference type="GO" id="GO:0030574">
    <property type="term" value="P:collagen catabolic process"/>
    <property type="evidence" value="ECO:0007669"/>
    <property type="project" value="TreeGrafter"/>
</dbReference>
<comment type="caution">
    <text evidence="9">The sequence shown here is derived from an EMBL/GenBank/DDBJ whole genome shotgun (WGS) entry which is preliminary data.</text>
</comment>
<name>A0A2P5BSJ1_TREOI</name>
<feature type="binding site" evidence="6">
    <location>
        <position position="231"/>
    </location>
    <ligand>
        <name>Zn(2+)</name>
        <dbReference type="ChEBI" id="CHEBI:29105"/>
        <label>2</label>
        <note>catalytic</note>
    </ligand>
</feature>
<keyword evidence="6" id="KW-0106">Calcium</keyword>
<feature type="binding site" evidence="6">
    <location>
        <position position="187"/>
    </location>
    <ligand>
        <name>Ca(2+)</name>
        <dbReference type="ChEBI" id="CHEBI:29108"/>
        <label>3</label>
    </ligand>
</feature>
<protein>
    <submittedName>
        <fullName evidence="9">Peptidase M10A</fullName>
    </submittedName>
</protein>
<feature type="binding site" evidence="6">
    <location>
        <position position="205"/>
    </location>
    <ligand>
        <name>Zn(2+)</name>
        <dbReference type="ChEBI" id="CHEBI:29105"/>
        <label>1</label>
    </ligand>
</feature>
<accession>A0A2P5BSJ1</accession>
<feature type="binding site" evidence="6">
    <location>
        <position position="210"/>
    </location>
    <ligand>
        <name>Ca(2+)</name>
        <dbReference type="ChEBI" id="CHEBI:29108"/>
        <label>1</label>
    </ligand>
</feature>
<evidence type="ECO:0000313" key="10">
    <source>
        <dbReference type="Proteomes" id="UP000237000"/>
    </source>
</evidence>
<feature type="binding site" evidence="6">
    <location>
        <position position="235"/>
    </location>
    <ligand>
        <name>Zn(2+)</name>
        <dbReference type="ChEBI" id="CHEBI:29105"/>
        <label>2</label>
        <note>catalytic</note>
    </ligand>
</feature>
<dbReference type="GO" id="GO:0030198">
    <property type="term" value="P:extracellular matrix organization"/>
    <property type="evidence" value="ECO:0007669"/>
    <property type="project" value="TreeGrafter"/>
</dbReference>
<evidence type="ECO:0000313" key="9">
    <source>
        <dbReference type="EMBL" id="PON51763.1"/>
    </source>
</evidence>
<dbReference type="Gene3D" id="3.40.390.10">
    <property type="entry name" value="Collagenase (Catalytic Domain)"/>
    <property type="match status" value="1"/>
</dbReference>
<dbReference type="GO" id="GO:0031012">
    <property type="term" value="C:extracellular matrix"/>
    <property type="evidence" value="ECO:0007669"/>
    <property type="project" value="InterPro"/>
</dbReference>
<gene>
    <name evidence="9" type="ORF">TorRG33x02_310480</name>
</gene>
<proteinExistence type="predicted"/>
<dbReference type="PANTHER" id="PTHR10201:SF311">
    <property type="entry name" value="PEPTIDASE METALLOPEPTIDASE DOMAIN-CONTAINING PROTEIN"/>
    <property type="match status" value="1"/>
</dbReference>
<dbReference type="SUPFAM" id="SSF55486">
    <property type="entry name" value="Metalloproteases ('zincins'), catalytic domain"/>
    <property type="match status" value="1"/>
</dbReference>
<dbReference type="InterPro" id="IPR006026">
    <property type="entry name" value="Peptidase_Metallo"/>
</dbReference>
<dbReference type="GO" id="GO:0004222">
    <property type="term" value="F:metalloendopeptidase activity"/>
    <property type="evidence" value="ECO:0007669"/>
    <property type="project" value="InterPro"/>
</dbReference>
<keyword evidence="4 6" id="KW-0862">Zinc</keyword>
<evidence type="ECO:0000259" key="8">
    <source>
        <dbReference type="SMART" id="SM00235"/>
    </source>
</evidence>
<evidence type="ECO:0000256" key="4">
    <source>
        <dbReference type="ARBA" id="ARBA00022833"/>
    </source>
</evidence>
<feature type="chain" id="PRO_5015114554" evidence="7">
    <location>
        <begin position="30"/>
        <end position="279"/>
    </location>
</feature>
<dbReference type="PRINTS" id="PR00138">
    <property type="entry name" value="MATRIXIN"/>
</dbReference>
<evidence type="ECO:0000256" key="2">
    <source>
        <dbReference type="ARBA" id="ARBA00022723"/>
    </source>
</evidence>
<evidence type="ECO:0000256" key="3">
    <source>
        <dbReference type="ARBA" id="ARBA00022801"/>
    </source>
</evidence>
<comment type="cofactor">
    <cofactor evidence="6">
        <name>Ca(2+)</name>
        <dbReference type="ChEBI" id="CHEBI:29108"/>
    </cofactor>
    <text evidence="6">Can bind about 5 Ca(2+) ions per subunit.</text>
</comment>
<evidence type="ECO:0000256" key="6">
    <source>
        <dbReference type="PIRSR" id="PIRSR621190-2"/>
    </source>
</evidence>
<dbReference type="InterPro" id="IPR001818">
    <property type="entry name" value="Pept_M10_metallopeptidase"/>
</dbReference>
<feature type="binding site" evidence="6">
    <location>
        <position position="188"/>
    </location>
    <ligand>
        <name>Ca(2+)</name>
        <dbReference type="ChEBI" id="CHEBI:29108"/>
        <label>3</label>
    </ligand>
</feature>
<keyword evidence="2 6" id="KW-0479">Metal-binding</keyword>
<feature type="binding site" evidence="6">
    <location>
        <position position="249"/>
    </location>
    <ligand>
        <name>Zn(2+)</name>
        <dbReference type="ChEBI" id="CHEBI:29105"/>
        <label>2</label>
        <note>catalytic</note>
    </ligand>
</feature>
<dbReference type="InParanoid" id="A0A2P5BSJ1"/>
<dbReference type="GO" id="GO:0008270">
    <property type="term" value="F:zinc ion binding"/>
    <property type="evidence" value="ECO:0007669"/>
    <property type="project" value="InterPro"/>
</dbReference>
<dbReference type="PANTHER" id="PTHR10201">
    <property type="entry name" value="MATRIX METALLOPROTEINASE"/>
    <property type="match status" value="1"/>
</dbReference>
<sequence length="279" mass="32110">MAPKGIFPFSRAFWLVFVTYLLSTTPIQSDPSDRNAFDFIRSLVGAHKGHHVSGLFKLKQYLHRFGYYNNFQAPDAAAPNDSKILVNDNVFDEALESADIFLWPPPRQLWPPRQRWPKTHLTYRVDRKSVSSVPGAANISTFSARAFKKWANVTRFTFWEVPAESNSSDIFIDFYRIRDQSDLKAFDGHGGIVATAYLPTKGLFHYEAEEKWSENPKGPWEIDLLESVALHEIGHLLGLYHSFNSSTVMYPRFNYGNETKRDLQPDDIQRICDLYNLPN</sequence>
<evidence type="ECO:0000256" key="1">
    <source>
        <dbReference type="ARBA" id="ARBA00022670"/>
    </source>
</evidence>
<feature type="signal peptide" evidence="7">
    <location>
        <begin position="1"/>
        <end position="29"/>
    </location>
</feature>
<feature type="active site" evidence="5">
    <location>
        <position position="232"/>
    </location>
</feature>
<feature type="binding site" evidence="6">
    <location>
        <position position="182"/>
    </location>
    <ligand>
        <name>Zn(2+)</name>
        <dbReference type="ChEBI" id="CHEBI:29105"/>
        <label>1</label>
    </ligand>
</feature>
<feature type="binding site" evidence="6">
    <location>
        <position position="241"/>
    </location>
    <ligand>
        <name>Zn(2+)</name>
        <dbReference type="ChEBI" id="CHEBI:29105"/>
        <label>2</label>
        <note>catalytic</note>
    </ligand>
</feature>
<dbReference type="GO" id="GO:0006508">
    <property type="term" value="P:proteolysis"/>
    <property type="evidence" value="ECO:0007669"/>
    <property type="project" value="UniProtKB-KW"/>
</dbReference>
<dbReference type="Pfam" id="PF00413">
    <property type="entry name" value="Peptidase_M10"/>
    <property type="match status" value="1"/>
</dbReference>
<dbReference type="OrthoDB" id="406838at2759"/>
<organism evidence="9 10">
    <name type="scientific">Trema orientale</name>
    <name type="common">Charcoal tree</name>
    <name type="synonym">Celtis orientalis</name>
    <dbReference type="NCBI Taxonomy" id="63057"/>
    <lineage>
        <taxon>Eukaryota</taxon>
        <taxon>Viridiplantae</taxon>
        <taxon>Streptophyta</taxon>
        <taxon>Embryophyta</taxon>
        <taxon>Tracheophyta</taxon>
        <taxon>Spermatophyta</taxon>
        <taxon>Magnoliopsida</taxon>
        <taxon>eudicotyledons</taxon>
        <taxon>Gunneridae</taxon>
        <taxon>Pentapetalae</taxon>
        <taxon>rosids</taxon>
        <taxon>fabids</taxon>
        <taxon>Rosales</taxon>
        <taxon>Cannabaceae</taxon>
        <taxon>Trema</taxon>
    </lineage>
</organism>
<feature type="binding site" evidence="6">
    <location>
        <position position="210"/>
    </location>
    <ligand>
        <name>Ca(2+)</name>
        <dbReference type="ChEBI" id="CHEBI:29108"/>
        <label>3</label>
    </ligand>
</feature>
<keyword evidence="1" id="KW-0645">Protease</keyword>
<feature type="binding site" evidence="6">
    <location>
        <position position="169"/>
    </location>
    <ligand>
        <name>Ca(2+)</name>
        <dbReference type="ChEBI" id="CHEBI:29108"/>
        <label>2</label>
    </ligand>
</feature>
<dbReference type="InterPro" id="IPR021190">
    <property type="entry name" value="Pept_M10A"/>
</dbReference>
<keyword evidence="10" id="KW-1185">Reference proteome</keyword>
<evidence type="ECO:0000256" key="7">
    <source>
        <dbReference type="SAM" id="SignalP"/>
    </source>
</evidence>
<feature type="domain" description="Peptidase metallopeptidase" evidence="8">
    <location>
        <begin position="112"/>
        <end position="277"/>
    </location>
</feature>
<dbReference type="Proteomes" id="UP000237000">
    <property type="component" value="Unassembled WGS sequence"/>
</dbReference>
<dbReference type="SMART" id="SM00235">
    <property type="entry name" value="ZnMc"/>
    <property type="match status" value="1"/>
</dbReference>
<evidence type="ECO:0000256" key="5">
    <source>
        <dbReference type="PIRSR" id="PIRSR621190-1"/>
    </source>
</evidence>
<dbReference type="EMBL" id="JXTC01000468">
    <property type="protein sequence ID" value="PON51763.1"/>
    <property type="molecule type" value="Genomic_DNA"/>
</dbReference>
<dbReference type="STRING" id="63057.A0A2P5BSJ1"/>
<keyword evidence="3" id="KW-0378">Hydrolase</keyword>
<keyword evidence="7" id="KW-0732">Signal</keyword>
<dbReference type="AlphaFoldDB" id="A0A2P5BSJ1"/>
<reference evidence="10" key="1">
    <citation type="submission" date="2016-06" db="EMBL/GenBank/DDBJ databases">
        <title>Parallel loss of symbiosis genes in relatives of nitrogen-fixing non-legume Parasponia.</title>
        <authorList>
            <person name="Van Velzen R."/>
            <person name="Holmer R."/>
            <person name="Bu F."/>
            <person name="Rutten L."/>
            <person name="Van Zeijl A."/>
            <person name="Liu W."/>
            <person name="Santuari L."/>
            <person name="Cao Q."/>
            <person name="Sharma T."/>
            <person name="Shen D."/>
            <person name="Roswanjaya Y."/>
            <person name="Wardhani T."/>
            <person name="Kalhor M.S."/>
            <person name="Jansen J."/>
            <person name="Van den Hoogen J."/>
            <person name="Gungor B."/>
            <person name="Hartog M."/>
            <person name="Hontelez J."/>
            <person name="Verver J."/>
            <person name="Yang W.-C."/>
            <person name="Schijlen E."/>
            <person name="Repin R."/>
            <person name="Schilthuizen M."/>
            <person name="Schranz E."/>
            <person name="Heidstra R."/>
            <person name="Miyata K."/>
            <person name="Fedorova E."/>
            <person name="Kohlen W."/>
            <person name="Bisseling T."/>
            <person name="Smit S."/>
            <person name="Geurts R."/>
        </authorList>
    </citation>
    <scope>NUCLEOTIDE SEQUENCE [LARGE SCALE GENOMIC DNA]</scope>
    <source>
        <strain evidence="10">cv. RG33-2</strain>
    </source>
</reference>
<dbReference type="InterPro" id="IPR024079">
    <property type="entry name" value="MetalloPept_cat_dom_sf"/>
</dbReference>